<evidence type="ECO:0000313" key="6">
    <source>
        <dbReference type="EMBL" id="CAF5132561.1"/>
    </source>
</evidence>
<dbReference type="Proteomes" id="UP000681967">
    <property type="component" value="Unassembled WGS sequence"/>
</dbReference>
<dbReference type="Proteomes" id="UP000681720">
    <property type="component" value="Unassembled WGS sequence"/>
</dbReference>
<dbReference type="Gene3D" id="3.90.190.10">
    <property type="entry name" value="Protein tyrosine phosphatase superfamily"/>
    <property type="match status" value="1"/>
</dbReference>
<evidence type="ECO:0000256" key="1">
    <source>
        <dbReference type="ARBA" id="ARBA00008601"/>
    </source>
</evidence>
<accession>A0A8S3A2Y4</accession>
<gene>
    <name evidence="6" type="ORF">BYL167_LOCUS68763</name>
    <name evidence="5" type="ORF">GIL414_LOCUS40973</name>
</gene>
<dbReference type="InterPro" id="IPR052103">
    <property type="entry name" value="Dual_spec_Phospatases"/>
</dbReference>
<dbReference type="AlphaFoldDB" id="A0A8S3A2Y4"/>
<evidence type="ECO:0000256" key="3">
    <source>
        <dbReference type="ARBA" id="ARBA00022912"/>
    </source>
</evidence>
<evidence type="ECO:0000256" key="2">
    <source>
        <dbReference type="ARBA" id="ARBA00022801"/>
    </source>
</evidence>
<evidence type="ECO:0000259" key="4">
    <source>
        <dbReference type="Pfam" id="PF00782"/>
    </source>
</evidence>
<dbReference type="InterPro" id="IPR000340">
    <property type="entry name" value="Dual-sp_phosphatase_cat-dom"/>
</dbReference>
<comment type="caution">
    <text evidence="5">The sequence shown here is derived from an EMBL/GenBank/DDBJ whole genome shotgun (WGS) entry which is preliminary data.</text>
</comment>
<comment type="similarity">
    <text evidence="1">Belongs to the protein-tyrosine phosphatase family. Non-receptor class dual specificity subfamily.</text>
</comment>
<dbReference type="InterPro" id="IPR029021">
    <property type="entry name" value="Prot-tyrosine_phosphatase-like"/>
</dbReference>
<protein>
    <recommendedName>
        <fullName evidence="4">Dual specificity phosphatase catalytic domain-containing protein</fullName>
    </recommendedName>
</protein>
<feature type="domain" description="Dual specificity phosphatase catalytic" evidence="4">
    <location>
        <begin position="65"/>
        <end position="115"/>
    </location>
</feature>
<organism evidence="5 7">
    <name type="scientific">Rotaria magnacalcarata</name>
    <dbReference type="NCBI Taxonomy" id="392030"/>
    <lineage>
        <taxon>Eukaryota</taxon>
        <taxon>Metazoa</taxon>
        <taxon>Spiralia</taxon>
        <taxon>Gnathifera</taxon>
        <taxon>Rotifera</taxon>
        <taxon>Eurotatoria</taxon>
        <taxon>Bdelloidea</taxon>
        <taxon>Philodinida</taxon>
        <taxon>Philodinidae</taxon>
        <taxon>Rotaria</taxon>
    </lineage>
</organism>
<dbReference type="CDD" id="cd14498">
    <property type="entry name" value="DSP"/>
    <property type="match status" value="1"/>
</dbReference>
<dbReference type="PANTHER" id="PTHR45961">
    <property type="entry name" value="IP21249P"/>
    <property type="match status" value="1"/>
</dbReference>
<dbReference type="GO" id="GO:0005737">
    <property type="term" value="C:cytoplasm"/>
    <property type="evidence" value="ECO:0007669"/>
    <property type="project" value="TreeGrafter"/>
</dbReference>
<reference evidence="5" key="1">
    <citation type="submission" date="2021-02" db="EMBL/GenBank/DDBJ databases">
        <authorList>
            <person name="Nowell W R."/>
        </authorList>
    </citation>
    <scope>NUCLEOTIDE SEQUENCE</scope>
</reference>
<evidence type="ECO:0000313" key="5">
    <source>
        <dbReference type="EMBL" id="CAF4649006.1"/>
    </source>
</evidence>
<proteinExistence type="inferred from homology"/>
<sequence>ENMTNDNFTDDDLYYDLRQNMHVTSEETNYLERLHEFKSTRKLRLIDTQVFDVPSMINDDFLYHAGISRSFTIVLAYLLKYQHKTLLEAYDSLTERRRLAELNDDFLLQLIRYEKELYILTS</sequence>
<dbReference type="Pfam" id="PF00782">
    <property type="entry name" value="DSPc"/>
    <property type="match status" value="1"/>
</dbReference>
<keyword evidence="2" id="KW-0378">Hydrolase</keyword>
<evidence type="ECO:0000313" key="7">
    <source>
        <dbReference type="Proteomes" id="UP000681720"/>
    </source>
</evidence>
<dbReference type="PANTHER" id="PTHR45961:SF6">
    <property type="entry name" value="IP21249P"/>
    <property type="match status" value="1"/>
</dbReference>
<dbReference type="GO" id="GO:0004721">
    <property type="term" value="F:phosphoprotein phosphatase activity"/>
    <property type="evidence" value="ECO:0007669"/>
    <property type="project" value="UniProtKB-KW"/>
</dbReference>
<keyword evidence="3" id="KW-0904">Protein phosphatase</keyword>
<dbReference type="EMBL" id="CAJOBJ010114896">
    <property type="protein sequence ID" value="CAF4649006.1"/>
    <property type="molecule type" value="Genomic_DNA"/>
</dbReference>
<feature type="non-terminal residue" evidence="5">
    <location>
        <position position="1"/>
    </location>
</feature>
<name>A0A8S3A2Y4_9BILA</name>
<dbReference type="SUPFAM" id="SSF52799">
    <property type="entry name" value="(Phosphotyrosine protein) phosphatases II"/>
    <property type="match status" value="1"/>
</dbReference>
<dbReference type="EMBL" id="CAJOBH010248604">
    <property type="protein sequence ID" value="CAF5132561.1"/>
    <property type="molecule type" value="Genomic_DNA"/>
</dbReference>